<dbReference type="AlphaFoldDB" id="A0A1Q9F103"/>
<reference evidence="3 4" key="1">
    <citation type="submission" date="2016-02" db="EMBL/GenBank/DDBJ databases">
        <title>Genome analysis of coral dinoflagellate symbionts highlights evolutionary adaptations to a symbiotic lifestyle.</title>
        <authorList>
            <person name="Aranda M."/>
            <person name="Li Y."/>
            <person name="Liew Y.J."/>
            <person name="Baumgarten S."/>
            <person name="Simakov O."/>
            <person name="Wilson M."/>
            <person name="Piel J."/>
            <person name="Ashoor H."/>
            <person name="Bougouffa S."/>
            <person name="Bajic V.B."/>
            <person name="Ryu T."/>
            <person name="Ravasi T."/>
            <person name="Bayer T."/>
            <person name="Micklem G."/>
            <person name="Kim H."/>
            <person name="Bhak J."/>
            <person name="Lajeunesse T.C."/>
            <person name="Voolstra C.R."/>
        </authorList>
    </citation>
    <scope>NUCLEOTIDE SEQUENCE [LARGE SCALE GENOMIC DNA]</scope>
    <source>
        <strain evidence="3 4">CCMP2467</strain>
    </source>
</reference>
<evidence type="ECO:0000256" key="2">
    <source>
        <dbReference type="SAM" id="SignalP"/>
    </source>
</evidence>
<name>A0A1Q9F103_SYMMI</name>
<dbReference type="OrthoDB" id="429447at2759"/>
<evidence type="ECO:0000256" key="1">
    <source>
        <dbReference type="SAM" id="MobiDB-lite"/>
    </source>
</evidence>
<feature type="chain" id="PRO_5012638555" evidence="2">
    <location>
        <begin position="22"/>
        <end position="619"/>
    </location>
</feature>
<evidence type="ECO:0000313" key="4">
    <source>
        <dbReference type="Proteomes" id="UP000186817"/>
    </source>
</evidence>
<accession>A0A1Q9F103</accession>
<evidence type="ECO:0000313" key="3">
    <source>
        <dbReference type="EMBL" id="OLQ13355.1"/>
    </source>
</evidence>
<dbReference type="PANTHER" id="PTHR34407">
    <property type="entry name" value="EXPRESSED PROTEIN"/>
    <property type="match status" value="1"/>
</dbReference>
<sequence>MHWKLFAAGLLLCGTLLGSDGQHMRWLSSQRDLLRTVSSVGNGQESGPVATVAINPSVVSPASGEAFAALEVSGVPASPSPPGPVATAAINPSVVSPASGEANRGAALGGPASPSPPAETATAHETHESNCPELSAAFHWGWQAACTAWKQHDETCELFNASEMSRNASLFLEVARRSRDRSYHPSLARLQIRLLEARQAGRALRILTMGPSNTVGRGCMSKSDMYWTSALEKLSKLENSPLQLEVIKGAVAATPFKNAWAHVLRGYEKDEALDVIIPDYAVTCVDVQSNRHQAFVMNAHVQRWKRPPAILFIETYTANVMASMEQVQWDKLDACTYSGVFEEFDPFYPVLRSLRIPMLSYPDIACALPHLGHPSNSVNSIPYLFTYKGAASHHYGCGVHFIQAQMIYMNLLQILQQACIDGYPATLEAARANEVELKTQLSDQSFSAEDICKMSLINYLSHFSEMSFPGIVANTSKWRFGADRPGKFGWIANWIPEANQMEVPDLPGRGQVPRQKVHYSQYDGLGPKEIVFVVKLNKGLIILEFLSTYQNIGSVWCQVEEMSGKVIAEPVRIDGLWSTRASLANSAILNASTSRARDAAVRCTCEEASKFKFLSVSSC</sequence>
<dbReference type="PANTHER" id="PTHR34407:SF1">
    <property type="entry name" value="SGNH HYDROLASE-TYPE ESTERASE DOMAIN-CONTAINING PROTEIN"/>
    <property type="match status" value="1"/>
</dbReference>
<gene>
    <name evidence="3" type="ORF">AK812_SmicGene2594</name>
</gene>
<feature type="region of interest" description="Disordered" evidence="1">
    <location>
        <begin position="96"/>
        <end position="129"/>
    </location>
</feature>
<feature type="signal peptide" evidence="2">
    <location>
        <begin position="1"/>
        <end position="21"/>
    </location>
</feature>
<organism evidence="3 4">
    <name type="scientific">Symbiodinium microadriaticum</name>
    <name type="common">Dinoflagellate</name>
    <name type="synonym">Zooxanthella microadriatica</name>
    <dbReference type="NCBI Taxonomy" id="2951"/>
    <lineage>
        <taxon>Eukaryota</taxon>
        <taxon>Sar</taxon>
        <taxon>Alveolata</taxon>
        <taxon>Dinophyceae</taxon>
        <taxon>Suessiales</taxon>
        <taxon>Symbiodiniaceae</taxon>
        <taxon>Symbiodinium</taxon>
    </lineage>
</organism>
<dbReference type="EMBL" id="LSRX01000029">
    <property type="protein sequence ID" value="OLQ13355.1"/>
    <property type="molecule type" value="Genomic_DNA"/>
</dbReference>
<keyword evidence="4" id="KW-1185">Reference proteome</keyword>
<proteinExistence type="predicted"/>
<keyword evidence="2" id="KW-0732">Signal</keyword>
<dbReference type="Proteomes" id="UP000186817">
    <property type="component" value="Unassembled WGS sequence"/>
</dbReference>
<protein>
    <submittedName>
        <fullName evidence="3">Uncharacterized protein</fullName>
    </submittedName>
</protein>
<comment type="caution">
    <text evidence="3">The sequence shown here is derived from an EMBL/GenBank/DDBJ whole genome shotgun (WGS) entry which is preliminary data.</text>
</comment>
<dbReference type="OMA" id="WIANWIP"/>